<reference evidence="2 3" key="1">
    <citation type="submission" date="2020-02" db="EMBL/GenBank/DDBJ databases">
        <title>Genome sequencing for Draconibacterium sp. strain M1.</title>
        <authorList>
            <person name="Park S.-J."/>
        </authorList>
    </citation>
    <scope>NUCLEOTIDE SEQUENCE [LARGE SCALE GENOMIC DNA]</scope>
    <source>
        <strain evidence="2 3">M1</strain>
    </source>
</reference>
<evidence type="ECO:0000256" key="1">
    <source>
        <dbReference type="SAM" id="Phobius"/>
    </source>
</evidence>
<keyword evidence="1" id="KW-0472">Membrane</keyword>
<feature type="transmembrane region" description="Helical" evidence="1">
    <location>
        <begin position="40"/>
        <end position="58"/>
    </location>
</feature>
<dbReference type="KEGG" id="drc:G0Q07_05460"/>
<evidence type="ECO:0000313" key="3">
    <source>
        <dbReference type="Proteomes" id="UP000474630"/>
    </source>
</evidence>
<name>A0A6C0R9V3_9BACT</name>
<dbReference type="PROSITE" id="PS51257">
    <property type="entry name" value="PROKAR_LIPOPROTEIN"/>
    <property type="match status" value="1"/>
</dbReference>
<keyword evidence="1" id="KW-0812">Transmembrane</keyword>
<accession>A0A6C0R9V3</accession>
<keyword evidence="3" id="KW-1185">Reference proteome</keyword>
<dbReference type="EMBL" id="CP048409">
    <property type="protein sequence ID" value="QIA07204.1"/>
    <property type="molecule type" value="Genomic_DNA"/>
</dbReference>
<protein>
    <submittedName>
        <fullName evidence="2">Uncharacterized protein</fullName>
    </submittedName>
</protein>
<evidence type="ECO:0000313" key="2">
    <source>
        <dbReference type="EMBL" id="QIA07204.1"/>
    </source>
</evidence>
<dbReference type="Proteomes" id="UP000474630">
    <property type="component" value="Chromosome"/>
</dbReference>
<sequence length="64" mass="6962">MEITKTGKILFITAIILACTLVIFGSLIDIEKMSDQTAKILSSAGYGIIVLVLVWASFKTSKQK</sequence>
<dbReference type="RefSeq" id="WP_163345131.1">
    <property type="nucleotide sequence ID" value="NZ_CP048409.1"/>
</dbReference>
<proteinExistence type="predicted"/>
<keyword evidence="1" id="KW-1133">Transmembrane helix</keyword>
<dbReference type="AlphaFoldDB" id="A0A6C0R9V3"/>
<gene>
    <name evidence="2" type="ORF">G0Q07_05460</name>
</gene>
<feature type="transmembrane region" description="Helical" evidence="1">
    <location>
        <begin position="9"/>
        <end position="28"/>
    </location>
</feature>
<organism evidence="2 3">
    <name type="scientific">Draconibacterium halophilum</name>
    <dbReference type="NCBI Taxonomy" id="2706887"/>
    <lineage>
        <taxon>Bacteria</taxon>
        <taxon>Pseudomonadati</taxon>
        <taxon>Bacteroidota</taxon>
        <taxon>Bacteroidia</taxon>
        <taxon>Marinilabiliales</taxon>
        <taxon>Prolixibacteraceae</taxon>
        <taxon>Draconibacterium</taxon>
    </lineage>
</organism>